<dbReference type="AlphaFoldDB" id="A0A9P6X0G5"/>
<protein>
    <submittedName>
        <fullName evidence="2">Uncharacterized protein</fullName>
    </submittedName>
</protein>
<feature type="region of interest" description="Disordered" evidence="1">
    <location>
        <begin position="29"/>
        <end position="81"/>
    </location>
</feature>
<proteinExistence type="predicted"/>
<gene>
    <name evidence="2" type="ORF">G6F64_010856</name>
</gene>
<evidence type="ECO:0000313" key="3">
    <source>
        <dbReference type="Proteomes" id="UP000716291"/>
    </source>
</evidence>
<organism evidence="2 3">
    <name type="scientific">Rhizopus oryzae</name>
    <name type="common">Mucormycosis agent</name>
    <name type="synonym">Rhizopus arrhizus var. delemar</name>
    <dbReference type="NCBI Taxonomy" id="64495"/>
    <lineage>
        <taxon>Eukaryota</taxon>
        <taxon>Fungi</taxon>
        <taxon>Fungi incertae sedis</taxon>
        <taxon>Mucoromycota</taxon>
        <taxon>Mucoromycotina</taxon>
        <taxon>Mucoromycetes</taxon>
        <taxon>Mucorales</taxon>
        <taxon>Mucorineae</taxon>
        <taxon>Rhizopodaceae</taxon>
        <taxon>Rhizopus</taxon>
    </lineage>
</organism>
<reference evidence="2" key="1">
    <citation type="journal article" date="2020" name="Microb. Genom.">
        <title>Genetic diversity of clinical and environmental Mucorales isolates obtained from an investigation of mucormycosis cases among solid organ transplant recipients.</title>
        <authorList>
            <person name="Nguyen M.H."/>
            <person name="Kaul D."/>
            <person name="Muto C."/>
            <person name="Cheng S.J."/>
            <person name="Richter R.A."/>
            <person name="Bruno V.M."/>
            <person name="Liu G."/>
            <person name="Beyhan S."/>
            <person name="Sundermann A.J."/>
            <person name="Mounaud S."/>
            <person name="Pasculle A.W."/>
            <person name="Nierman W.C."/>
            <person name="Driscoll E."/>
            <person name="Cumbie R."/>
            <person name="Clancy C.J."/>
            <person name="Dupont C.L."/>
        </authorList>
    </citation>
    <scope>NUCLEOTIDE SEQUENCE</scope>
    <source>
        <strain evidence="2">GL11</strain>
    </source>
</reference>
<dbReference type="Proteomes" id="UP000716291">
    <property type="component" value="Unassembled WGS sequence"/>
</dbReference>
<evidence type="ECO:0000313" key="2">
    <source>
        <dbReference type="EMBL" id="KAG1302521.1"/>
    </source>
</evidence>
<dbReference type="EMBL" id="JAANQT010002397">
    <property type="protein sequence ID" value="KAG1302521.1"/>
    <property type="molecule type" value="Genomic_DNA"/>
</dbReference>
<evidence type="ECO:0000256" key="1">
    <source>
        <dbReference type="SAM" id="MobiDB-lite"/>
    </source>
</evidence>
<sequence>MERKRTQKQLNSRTAISTYTQNILQQETTALTTDDFQPQPLVSFAGRPEIGTAPTPQDDTSAQENDLPSDESPTSSPTASIFTDVMPIPPWQFDGMDIAGAFNNYKLAVKGKTGDNLLPIETHIHEILALSNILLLCPNQHSDLMMEYIPEEILCPLHTTLLGECLDINKSWTDNGYIKVTRIIDEMIRNMKTRTLAELGNY</sequence>
<name>A0A9P6X0G5_RHIOR</name>
<keyword evidence="3" id="KW-1185">Reference proteome</keyword>
<feature type="compositionally biased region" description="Polar residues" evidence="1">
    <location>
        <begin position="54"/>
        <end position="81"/>
    </location>
</feature>
<comment type="caution">
    <text evidence="2">The sequence shown here is derived from an EMBL/GenBank/DDBJ whole genome shotgun (WGS) entry which is preliminary data.</text>
</comment>
<dbReference type="OrthoDB" id="2210027at2759"/>
<accession>A0A9P6X0G5</accession>